<evidence type="ECO:0000259" key="2">
    <source>
        <dbReference type="Pfam" id="PF00892"/>
    </source>
</evidence>
<feature type="transmembrane region" description="Helical" evidence="1">
    <location>
        <begin position="256"/>
        <end position="275"/>
    </location>
</feature>
<feature type="transmembrane region" description="Helical" evidence="1">
    <location>
        <begin position="93"/>
        <end position="114"/>
    </location>
</feature>
<dbReference type="Gene3D" id="1.10.3730.20">
    <property type="match status" value="1"/>
</dbReference>
<dbReference type="SUPFAM" id="SSF103481">
    <property type="entry name" value="Multidrug resistance efflux transporter EmrE"/>
    <property type="match status" value="2"/>
</dbReference>
<keyword evidence="1" id="KW-0812">Transmembrane</keyword>
<dbReference type="Pfam" id="PF00892">
    <property type="entry name" value="EamA"/>
    <property type="match status" value="2"/>
</dbReference>
<reference evidence="4" key="1">
    <citation type="journal article" date="2019" name="Int. J. Syst. Evol. Microbiol.">
        <title>The Global Catalogue of Microorganisms (GCM) 10K type strain sequencing project: providing services to taxonomists for standard genome sequencing and annotation.</title>
        <authorList>
            <consortium name="The Broad Institute Genomics Platform"/>
            <consortium name="The Broad Institute Genome Sequencing Center for Infectious Disease"/>
            <person name="Wu L."/>
            <person name="Ma J."/>
        </authorList>
    </citation>
    <scope>NUCLEOTIDE SEQUENCE [LARGE SCALE GENOMIC DNA]</scope>
    <source>
        <strain evidence="4">NBRC 103166</strain>
    </source>
</reference>
<feature type="transmembrane region" description="Helical" evidence="1">
    <location>
        <begin position="191"/>
        <end position="211"/>
    </location>
</feature>
<accession>A0ABQ6E304</accession>
<dbReference type="Proteomes" id="UP001157353">
    <property type="component" value="Unassembled WGS sequence"/>
</dbReference>
<dbReference type="EMBL" id="BSPQ01000013">
    <property type="protein sequence ID" value="GLS91573.1"/>
    <property type="molecule type" value="Genomic_DNA"/>
</dbReference>
<feature type="transmembrane region" description="Helical" evidence="1">
    <location>
        <begin position="33"/>
        <end position="54"/>
    </location>
</feature>
<evidence type="ECO:0000313" key="4">
    <source>
        <dbReference type="Proteomes" id="UP001157353"/>
    </source>
</evidence>
<evidence type="ECO:0000256" key="1">
    <source>
        <dbReference type="SAM" id="Phobius"/>
    </source>
</evidence>
<feature type="transmembrane region" description="Helical" evidence="1">
    <location>
        <begin position="121"/>
        <end position="138"/>
    </location>
</feature>
<feature type="transmembrane region" description="Helical" evidence="1">
    <location>
        <begin position="66"/>
        <end position="87"/>
    </location>
</feature>
<feature type="transmembrane region" description="Helical" evidence="1">
    <location>
        <begin position="150"/>
        <end position="170"/>
    </location>
</feature>
<keyword evidence="4" id="KW-1185">Reference proteome</keyword>
<sequence>MSVWAIVLVIISAFLHASWNILGKANKASVQSFFFMTALCMALLLTPYLIWFYFTAGSQYFSPEFWILLILSGLLQIIYLMGLGFAYKKADVGLVYPMARALPVLMVGCITLSLGQSISSLQWIGFSLITGGCLLVPLTRLRELSVSNYFNIGIVWAMVAAIGTAGYSIIDKLALSELFSQLQTIHHRAEIAIFYLGMQFWAIALPLALGFLVTGQSHQFKQAWQIKTPAFIAGSIMALTYGLVLYAMLLTDNVSLVVALRQISIVFGLLLAVVVLKEKVYTTRLVGCVLILSGLVVAL</sequence>
<feature type="domain" description="EamA" evidence="2">
    <location>
        <begin position="152"/>
        <end position="298"/>
    </location>
</feature>
<dbReference type="InterPro" id="IPR000620">
    <property type="entry name" value="EamA_dom"/>
</dbReference>
<organism evidence="3 4">
    <name type="scientific">Psychromonas marina</name>
    <dbReference type="NCBI Taxonomy" id="88364"/>
    <lineage>
        <taxon>Bacteria</taxon>
        <taxon>Pseudomonadati</taxon>
        <taxon>Pseudomonadota</taxon>
        <taxon>Gammaproteobacteria</taxon>
        <taxon>Alteromonadales</taxon>
        <taxon>Psychromonadaceae</taxon>
        <taxon>Psychromonas</taxon>
    </lineage>
</organism>
<comment type="caution">
    <text evidence="3">The sequence shown here is derived from an EMBL/GenBank/DDBJ whole genome shotgun (WGS) entry which is preliminary data.</text>
</comment>
<dbReference type="RefSeq" id="WP_284204683.1">
    <property type="nucleotide sequence ID" value="NZ_BSPQ01000013.1"/>
</dbReference>
<dbReference type="InterPro" id="IPR037185">
    <property type="entry name" value="EmrE-like"/>
</dbReference>
<feature type="transmembrane region" description="Helical" evidence="1">
    <location>
        <begin position="231"/>
        <end position="249"/>
    </location>
</feature>
<feature type="domain" description="EamA" evidence="2">
    <location>
        <begin position="4"/>
        <end position="136"/>
    </location>
</feature>
<proteinExistence type="predicted"/>
<gene>
    <name evidence="3" type="ORF">GCM10007916_26420</name>
</gene>
<name>A0ABQ6E304_9GAMM</name>
<protein>
    <submittedName>
        <fullName evidence="3">Multidrug transporter</fullName>
    </submittedName>
</protein>
<keyword evidence="1" id="KW-0472">Membrane</keyword>
<evidence type="ECO:0000313" key="3">
    <source>
        <dbReference type="EMBL" id="GLS91573.1"/>
    </source>
</evidence>
<keyword evidence="1" id="KW-1133">Transmembrane helix</keyword>